<accession>A0ABX6K4M0</accession>
<gene>
    <name evidence="3" type="ORF">HBA18_08965</name>
</gene>
<keyword evidence="1" id="KW-0472">Membrane</keyword>
<evidence type="ECO:0000259" key="2">
    <source>
        <dbReference type="Pfam" id="PF00534"/>
    </source>
</evidence>
<dbReference type="InterPro" id="IPR001296">
    <property type="entry name" value="Glyco_trans_1"/>
</dbReference>
<keyword evidence="1" id="KW-0812">Transmembrane</keyword>
<keyword evidence="4" id="KW-1185">Reference proteome</keyword>
<dbReference type="RefSeq" id="WP_167314610.1">
    <property type="nucleotide sequence ID" value="NZ_CP050266.1"/>
</dbReference>
<feature type="transmembrane region" description="Helical" evidence="1">
    <location>
        <begin position="85"/>
        <end position="102"/>
    </location>
</feature>
<dbReference type="EMBL" id="CP050266">
    <property type="protein sequence ID" value="QIR06483.1"/>
    <property type="molecule type" value="Genomic_DNA"/>
</dbReference>
<evidence type="ECO:0000256" key="1">
    <source>
        <dbReference type="SAM" id="Phobius"/>
    </source>
</evidence>
<reference evidence="3 4" key="1">
    <citation type="submission" date="2020-03" db="EMBL/GenBank/DDBJ databases">
        <title>Genome mining reveals the biosynthetic pathways of PHA and ectoines of the halophilic strain Salinivibrio costicola M318 isolated from fermented shrimp paste.</title>
        <authorList>
            <person name="Doan T.V."/>
            <person name="Tran L.T."/>
            <person name="Trieu T.A."/>
            <person name="Nguyen Q.V."/>
            <person name="Quach T.N."/>
            <person name="Phi T.Q."/>
            <person name="Kumar S."/>
        </authorList>
    </citation>
    <scope>NUCLEOTIDE SEQUENCE [LARGE SCALE GENOMIC DNA]</scope>
    <source>
        <strain evidence="3 4">M318</strain>
    </source>
</reference>
<organism evidence="3 4">
    <name type="scientific">Salinivibrio costicola</name>
    <name type="common">Vibrio costicola</name>
    <dbReference type="NCBI Taxonomy" id="51367"/>
    <lineage>
        <taxon>Bacteria</taxon>
        <taxon>Pseudomonadati</taxon>
        <taxon>Pseudomonadota</taxon>
        <taxon>Gammaproteobacteria</taxon>
        <taxon>Vibrionales</taxon>
        <taxon>Vibrionaceae</taxon>
        <taxon>Salinivibrio</taxon>
    </lineage>
</organism>
<keyword evidence="1" id="KW-1133">Transmembrane helix</keyword>
<dbReference type="Pfam" id="PF00534">
    <property type="entry name" value="Glycos_transf_1"/>
    <property type="match status" value="1"/>
</dbReference>
<protein>
    <submittedName>
        <fullName evidence="3">Glycosyltransferase family 4 protein</fullName>
    </submittedName>
</protein>
<dbReference type="Gene3D" id="3.40.50.2000">
    <property type="entry name" value="Glycogen Phosphorylase B"/>
    <property type="match status" value="2"/>
</dbReference>
<dbReference type="Proteomes" id="UP000501408">
    <property type="component" value="Chromosome 1"/>
</dbReference>
<dbReference type="SUPFAM" id="SSF53756">
    <property type="entry name" value="UDP-Glycosyltransferase/glycogen phosphorylase"/>
    <property type="match status" value="1"/>
</dbReference>
<evidence type="ECO:0000313" key="4">
    <source>
        <dbReference type="Proteomes" id="UP000501408"/>
    </source>
</evidence>
<dbReference type="PANTHER" id="PTHR12526">
    <property type="entry name" value="GLYCOSYLTRANSFERASE"/>
    <property type="match status" value="1"/>
</dbReference>
<feature type="domain" description="Glycosyl transferase family 1" evidence="2">
    <location>
        <begin position="180"/>
        <end position="341"/>
    </location>
</feature>
<sequence length="363" mass="41040">MSKEYVIVQNSVRTTAAFRKPYIKLLLKKGRVFLVAPNDCPDSEEELKRMGVHIYRVPQVKSIFTFLSSVFISNFLIIKHRFRGDIFICHFLVTLLMNYFSLTPFNKRLLIYVEGLGSLFTQKAGLQRLVKLMLKANKGKVLFCNNDEKRIIGSYSDIVTGGIGVDLNKFKLVSGEVRTSDELRLLYVGRLIKDKGVEDVLSVFEKVLAVNSNVKLVLVGERYANNPSSLTLDDIDFYKEKFKGKIDFVGYKKDVRPYYKNSDALLLPSKREGFPVSAMEANAYGLPVLGYNVPGVKDAIVDGINGVLVEYGNIALLSKATLSLLNEQTLSDYRRRSYEYAINNFNAEDKALKLVNLLDNLHS</sequence>
<proteinExistence type="predicted"/>
<name>A0ABX6K4M0_SALCS</name>
<evidence type="ECO:0000313" key="3">
    <source>
        <dbReference type="EMBL" id="QIR06483.1"/>
    </source>
</evidence>